<keyword evidence="12" id="KW-1185">Reference proteome</keyword>
<dbReference type="NCBIfam" id="TIGR01569">
    <property type="entry name" value="A_tha_TIGR01569"/>
    <property type="match status" value="1"/>
</dbReference>
<gene>
    <name evidence="11" type="ORF">R1flu_005994</name>
</gene>
<evidence type="ECO:0000259" key="10">
    <source>
        <dbReference type="Pfam" id="PF04535"/>
    </source>
</evidence>
<dbReference type="InterPro" id="IPR006702">
    <property type="entry name" value="CASP_dom"/>
</dbReference>
<feature type="transmembrane region" description="Helical" evidence="8">
    <location>
        <begin position="70"/>
        <end position="94"/>
    </location>
</feature>
<evidence type="ECO:0000256" key="3">
    <source>
        <dbReference type="ARBA" id="ARBA00011489"/>
    </source>
</evidence>
<feature type="region of interest" description="Disordered" evidence="9">
    <location>
        <begin position="1"/>
        <end position="20"/>
    </location>
</feature>
<dbReference type="InterPro" id="IPR006459">
    <property type="entry name" value="CASP/CASPL"/>
</dbReference>
<keyword evidence="6 8" id="KW-1133">Transmembrane helix</keyword>
<reference evidence="11 12" key="1">
    <citation type="submission" date="2024-09" db="EMBL/GenBank/DDBJ databases">
        <title>Chromosome-scale assembly of Riccia fluitans.</title>
        <authorList>
            <person name="Paukszto L."/>
            <person name="Sawicki J."/>
            <person name="Karawczyk K."/>
            <person name="Piernik-Szablinska J."/>
            <person name="Szczecinska M."/>
            <person name="Mazdziarz M."/>
        </authorList>
    </citation>
    <scope>NUCLEOTIDE SEQUENCE [LARGE SCALE GENOMIC DNA]</scope>
    <source>
        <strain evidence="11">Rf_01</strain>
        <tissue evidence="11">Aerial parts of the thallus</tissue>
    </source>
</reference>
<feature type="domain" description="Casparian strip membrane protein" evidence="10">
    <location>
        <begin position="26"/>
        <end position="165"/>
    </location>
</feature>
<feature type="transmembrane region" description="Helical" evidence="8">
    <location>
        <begin position="148"/>
        <end position="172"/>
    </location>
</feature>
<dbReference type="InterPro" id="IPR044173">
    <property type="entry name" value="CASPL"/>
</dbReference>
<proteinExistence type="inferred from homology"/>
<evidence type="ECO:0000256" key="4">
    <source>
        <dbReference type="ARBA" id="ARBA00022475"/>
    </source>
</evidence>
<keyword evidence="5 8" id="KW-0812">Transmembrane</keyword>
<dbReference type="Pfam" id="PF04535">
    <property type="entry name" value="CASP_dom"/>
    <property type="match status" value="1"/>
</dbReference>
<protein>
    <recommendedName>
        <fullName evidence="8">CASP-like protein</fullName>
    </recommendedName>
</protein>
<feature type="transmembrane region" description="Helical" evidence="8">
    <location>
        <begin position="30"/>
        <end position="50"/>
    </location>
</feature>
<dbReference type="PANTHER" id="PTHR36488">
    <property type="entry name" value="CASP-LIKE PROTEIN 1U1"/>
    <property type="match status" value="1"/>
</dbReference>
<keyword evidence="7 8" id="KW-0472">Membrane</keyword>
<comment type="similarity">
    <text evidence="2 8">Belongs to the Casparian strip membrane proteins (CASP) family.</text>
</comment>
<name>A0ABD1YUZ9_9MARC</name>
<evidence type="ECO:0000256" key="8">
    <source>
        <dbReference type="RuleBase" id="RU361233"/>
    </source>
</evidence>
<dbReference type="AlphaFoldDB" id="A0ABD1YUZ9"/>
<accession>A0ABD1YUZ9</accession>
<organism evidence="11 12">
    <name type="scientific">Riccia fluitans</name>
    <dbReference type="NCBI Taxonomy" id="41844"/>
    <lineage>
        <taxon>Eukaryota</taxon>
        <taxon>Viridiplantae</taxon>
        <taxon>Streptophyta</taxon>
        <taxon>Embryophyta</taxon>
        <taxon>Marchantiophyta</taxon>
        <taxon>Marchantiopsida</taxon>
        <taxon>Marchantiidae</taxon>
        <taxon>Marchantiales</taxon>
        <taxon>Ricciaceae</taxon>
        <taxon>Riccia</taxon>
    </lineage>
</organism>
<evidence type="ECO:0000256" key="9">
    <source>
        <dbReference type="SAM" id="MobiDB-lite"/>
    </source>
</evidence>
<dbReference type="EMBL" id="JBHFFA010000003">
    <property type="protein sequence ID" value="KAL2634515.1"/>
    <property type="molecule type" value="Genomic_DNA"/>
</dbReference>
<evidence type="ECO:0000256" key="7">
    <source>
        <dbReference type="ARBA" id="ARBA00023136"/>
    </source>
</evidence>
<evidence type="ECO:0000256" key="2">
    <source>
        <dbReference type="ARBA" id="ARBA00007651"/>
    </source>
</evidence>
<dbReference type="GO" id="GO:0005886">
    <property type="term" value="C:plasma membrane"/>
    <property type="evidence" value="ECO:0007669"/>
    <property type="project" value="UniProtKB-SubCell"/>
</dbReference>
<evidence type="ECO:0000313" key="11">
    <source>
        <dbReference type="EMBL" id="KAL2634515.1"/>
    </source>
</evidence>
<comment type="caution">
    <text evidence="11">The sequence shown here is derived from an EMBL/GenBank/DDBJ whole genome shotgun (WGS) entry which is preliminary data.</text>
</comment>
<evidence type="ECO:0000313" key="12">
    <source>
        <dbReference type="Proteomes" id="UP001605036"/>
    </source>
</evidence>
<comment type="subunit">
    <text evidence="3 8">Homodimer and heterodimers.</text>
</comment>
<evidence type="ECO:0000256" key="5">
    <source>
        <dbReference type="ARBA" id="ARBA00022692"/>
    </source>
</evidence>
<dbReference type="Proteomes" id="UP001605036">
    <property type="component" value="Unassembled WGS sequence"/>
</dbReference>
<evidence type="ECO:0000256" key="1">
    <source>
        <dbReference type="ARBA" id="ARBA00004651"/>
    </source>
</evidence>
<dbReference type="PANTHER" id="PTHR36488:SF8">
    <property type="entry name" value="CASP-LIKE PROTEIN 1U1"/>
    <property type="match status" value="1"/>
</dbReference>
<comment type="subcellular location">
    <subcellularLocation>
        <location evidence="1 8">Cell membrane</location>
        <topology evidence="1 8">Multi-pass membrane protein</topology>
    </subcellularLocation>
</comment>
<feature type="transmembrane region" description="Helical" evidence="8">
    <location>
        <begin position="106"/>
        <end position="128"/>
    </location>
</feature>
<sequence>MMSNGGTDTEKGTKQGAMATQHGSGTAVTVLRLLTFAAALSAFVTMITNKERKLAYGILLKWSKYNYSDAFVWFVIGNGIAFVYALVAAILGAVSKSPMVTKHLVILDLLVVNILMASAAAATAVAYIGKNGLEEAGWTEICSIFDRYCHHILGALIACYLGWLFLLVAVFLGMRRS</sequence>
<evidence type="ECO:0000256" key="6">
    <source>
        <dbReference type="ARBA" id="ARBA00022989"/>
    </source>
</evidence>
<keyword evidence="4 8" id="KW-1003">Cell membrane</keyword>